<protein>
    <submittedName>
        <fullName evidence="3">Cell wall hydrolase SleB</fullName>
    </submittedName>
</protein>
<sequence length="332" mass="36519">MDISMFRQNRFIALLLGALLVSLSLISLLGMQTSAEQTEKSKPSLVNGKPSAASAQQPGEASRQSTELTSNTAIQAVKPNAAPIQHSSPNENQPFQLPAFHYSSQLQGWKPEPDKALSIPEPRQQESESDKEEAQAKEKATASQHSKSTAKPVDESTEDSAPKAQAKPKNTEGTHAVNAKANSLHPPTTLFFTRTKTLTQNEKQHATWEYALSAEELLLLQKIVMAEAEGEPYEGKVAVANVVLNRLRSANFPDTIRNVIYQKHQFSPVANGRMDRVKPSEETIKAVHAALHGEKAVSDDTYFFLSLTLAQDLTVHHSRTFAKKIGNHSFYK</sequence>
<dbReference type="RefSeq" id="WP_138226871.1">
    <property type="nucleotide sequence ID" value="NZ_CP040396.1"/>
</dbReference>
<dbReference type="Gene3D" id="1.10.10.2520">
    <property type="entry name" value="Cell wall hydrolase SleB, domain 1"/>
    <property type="match status" value="1"/>
</dbReference>
<organism evidence="3 4">
    <name type="scientific">Paenibacillus algicola</name>
    <dbReference type="NCBI Taxonomy" id="2565926"/>
    <lineage>
        <taxon>Bacteria</taxon>
        <taxon>Bacillati</taxon>
        <taxon>Bacillota</taxon>
        <taxon>Bacilli</taxon>
        <taxon>Bacillales</taxon>
        <taxon>Paenibacillaceae</taxon>
        <taxon>Paenibacillus</taxon>
    </lineage>
</organism>
<feature type="region of interest" description="Disordered" evidence="1">
    <location>
        <begin position="106"/>
        <end position="187"/>
    </location>
</feature>
<dbReference type="OrthoDB" id="9785345at2"/>
<keyword evidence="4" id="KW-1185">Reference proteome</keyword>
<feature type="domain" description="Cell wall hydrolase SleB" evidence="2">
    <location>
        <begin position="230"/>
        <end position="331"/>
    </location>
</feature>
<evidence type="ECO:0000313" key="3">
    <source>
        <dbReference type="EMBL" id="QCT04104.1"/>
    </source>
</evidence>
<evidence type="ECO:0000256" key="1">
    <source>
        <dbReference type="SAM" id="MobiDB-lite"/>
    </source>
</evidence>
<keyword evidence="3" id="KW-0378">Hydrolase</keyword>
<evidence type="ECO:0000259" key="2">
    <source>
        <dbReference type="Pfam" id="PF07486"/>
    </source>
</evidence>
<feature type="compositionally biased region" description="Basic and acidic residues" evidence="1">
    <location>
        <begin position="123"/>
        <end position="140"/>
    </location>
</feature>
<reference evidence="3 4" key="1">
    <citation type="submission" date="2019-05" db="EMBL/GenBank/DDBJ databases">
        <authorList>
            <person name="Chen C."/>
        </authorList>
    </citation>
    <scope>NUCLEOTIDE SEQUENCE [LARGE SCALE GENOMIC DNA]</scope>
    <source>
        <strain evidence="3 4">HB172198</strain>
    </source>
</reference>
<dbReference type="GO" id="GO:0016787">
    <property type="term" value="F:hydrolase activity"/>
    <property type="evidence" value="ECO:0007669"/>
    <property type="project" value="UniProtKB-KW"/>
</dbReference>
<dbReference type="KEGG" id="palo:E6C60_3393"/>
<gene>
    <name evidence="3" type="ORF">E6C60_3393</name>
</gene>
<accession>A0A4V1G4B4</accession>
<dbReference type="InterPro" id="IPR011105">
    <property type="entry name" value="Cell_wall_hydrolase_SleB"/>
</dbReference>
<dbReference type="AlphaFoldDB" id="A0A4V1G4B4"/>
<dbReference type="InterPro" id="IPR042047">
    <property type="entry name" value="SleB_dom1"/>
</dbReference>
<dbReference type="Proteomes" id="UP000300879">
    <property type="component" value="Chromosome"/>
</dbReference>
<name>A0A4V1G4B4_9BACL</name>
<feature type="compositionally biased region" description="Polar residues" evidence="1">
    <location>
        <begin position="53"/>
        <end position="69"/>
    </location>
</feature>
<feature type="region of interest" description="Disordered" evidence="1">
    <location>
        <begin position="38"/>
        <end position="69"/>
    </location>
</feature>
<proteinExistence type="predicted"/>
<evidence type="ECO:0000313" key="4">
    <source>
        <dbReference type="Proteomes" id="UP000300879"/>
    </source>
</evidence>
<dbReference type="EMBL" id="CP040396">
    <property type="protein sequence ID" value="QCT04104.1"/>
    <property type="molecule type" value="Genomic_DNA"/>
</dbReference>
<dbReference type="Pfam" id="PF07486">
    <property type="entry name" value="Hydrolase_2"/>
    <property type="match status" value="1"/>
</dbReference>